<proteinExistence type="predicted"/>
<dbReference type="EMBL" id="CM045764">
    <property type="protein sequence ID" value="KAI8008862.1"/>
    <property type="molecule type" value="Genomic_DNA"/>
</dbReference>
<comment type="caution">
    <text evidence="1">The sequence shown here is derived from an EMBL/GenBank/DDBJ whole genome shotgun (WGS) entry which is preliminary data.</text>
</comment>
<evidence type="ECO:0000313" key="2">
    <source>
        <dbReference type="Proteomes" id="UP001060215"/>
    </source>
</evidence>
<gene>
    <name evidence="1" type="ORF">LOK49_LG07G02856</name>
</gene>
<reference evidence="1 2" key="1">
    <citation type="journal article" date="2022" name="Plant J.">
        <title>Chromosome-level genome of Camellia lanceoleosa provides a valuable resource for understanding genome evolution and self-incompatibility.</title>
        <authorList>
            <person name="Gong W."/>
            <person name="Xiao S."/>
            <person name="Wang L."/>
            <person name="Liao Z."/>
            <person name="Chang Y."/>
            <person name="Mo W."/>
            <person name="Hu G."/>
            <person name="Li W."/>
            <person name="Zhao G."/>
            <person name="Zhu H."/>
            <person name="Hu X."/>
            <person name="Ji K."/>
            <person name="Xiang X."/>
            <person name="Song Q."/>
            <person name="Yuan D."/>
            <person name="Jin S."/>
            <person name="Zhang L."/>
        </authorList>
    </citation>
    <scope>NUCLEOTIDE SEQUENCE [LARGE SCALE GENOMIC DNA]</scope>
    <source>
        <strain evidence="1">SQ_2022a</strain>
    </source>
</reference>
<dbReference type="Proteomes" id="UP001060215">
    <property type="component" value="Chromosome 7"/>
</dbReference>
<sequence length="92" mass="10341">MVICVRTILYAIAMVDYDQDNMEVCKDFLKTKAGINRLAPYHSSVGRLSSQNATTYFSIHAFKVLPPIFQSIASAQFVLQVSVQMMSNLFTD</sequence>
<name>A0ACC0H7X3_9ERIC</name>
<keyword evidence="2" id="KW-1185">Reference proteome</keyword>
<protein>
    <submittedName>
        <fullName evidence="1">Rab escort protein 1</fullName>
    </submittedName>
</protein>
<evidence type="ECO:0000313" key="1">
    <source>
        <dbReference type="EMBL" id="KAI8008862.1"/>
    </source>
</evidence>
<accession>A0ACC0H7X3</accession>
<organism evidence="1 2">
    <name type="scientific">Camellia lanceoleosa</name>
    <dbReference type="NCBI Taxonomy" id="1840588"/>
    <lineage>
        <taxon>Eukaryota</taxon>
        <taxon>Viridiplantae</taxon>
        <taxon>Streptophyta</taxon>
        <taxon>Embryophyta</taxon>
        <taxon>Tracheophyta</taxon>
        <taxon>Spermatophyta</taxon>
        <taxon>Magnoliopsida</taxon>
        <taxon>eudicotyledons</taxon>
        <taxon>Gunneridae</taxon>
        <taxon>Pentapetalae</taxon>
        <taxon>asterids</taxon>
        <taxon>Ericales</taxon>
        <taxon>Theaceae</taxon>
        <taxon>Camellia</taxon>
    </lineage>
</organism>